<gene>
    <name evidence="1" type="ORF">AZO1586I_442</name>
</gene>
<name>A0ABM8M691_9GAMM</name>
<dbReference type="EMBL" id="CAHJWF010000123">
    <property type="protein sequence ID" value="CAB5499144.1"/>
    <property type="molecule type" value="Genomic_DNA"/>
</dbReference>
<dbReference type="RefSeq" id="WP_202784140.1">
    <property type="nucleotide sequence ID" value="NZ_CAHJWF010000123.1"/>
</dbReference>
<evidence type="ECO:0000313" key="1">
    <source>
        <dbReference type="EMBL" id="CAB5499144.1"/>
    </source>
</evidence>
<accession>A0ABM8M691</accession>
<reference evidence="1 2" key="1">
    <citation type="submission" date="2020-05" db="EMBL/GenBank/DDBJ databases">
        <authorList>
            <person name="Petersen J."/>
            <person name="Sayavedra L."/>
        </authorList>
    </citation>
    <scope>NUCLEOTIDE SEQUENCE [LARGE SCALE GENOMIC DNA]</scope>
    <source>
        <strain evidence="1">B azoricus SOX ET2 1586I</strain>
    </source>
</reference>
<proteinExistence type="predicted"/>
<evidence type="ECO:0000313" key="2">
    <source>
        <dbReference type="Proteomes" id="UP000626656"/>
    </source>
</evidence>
<sequence>MRKIINKGKTLIWDDYKLKFHSEICILYELTDRLFIILGNLSYPQKDHSRNIYCYNKQTGKKIWKIARSIDENGKLIGNGYLGIGINIMQDNGELIDTGNFLTMEQYQTLYKSFESEYDNFRHIPFLDRAFNPTKDKLIAECDKNGARFDYWVDWETGKVELFDILSRY</sequence>
<organism evidence="1 2">
    <name type="scientific">Bathymodiolus thermophilus thioautotrophic gill symbiont</name>
    <dbReference type="NCBI Taxonomy" id="2360"/>
    <lineage>
        <taxon>Bacteria</taxon>
        <taxon>Pseudomonadati</taxon>
        <taxon>Pseudomonadota</taxon>
        <taxon>Gammaproteobacteria</taxon>
        <taxon>sulfur-oxidizing symbionts</taxon>
    </lineage>
</organism>
<protein>
    <recommendedName>
        <fullName evidence="3">WG repeat-containing protein</fullName>
    </recommendedName>
</protein>
<comment type="caution">
    <text evidence="1">The sequence shown here is derived from an EMBL/GenBank/DDBJ whole genome shotgun (WGS) entry which is preliminary data.</text>
</comment>
<evidence type="ECO:0008006" key="3">
    <source>
        <dbReference type="Google" id="ProtNLM"/>
    </source>
</evidence>
<keyword evidence="2" id="KW-1185">Reference proteome</keyword>
<dbReference type="Proteomes" id="UP000626656">
    <property type="component" value="Unassembled WGS sequence"/>
</dbReference>